<feature type="transmembrane region" description="Helical" evidence="2">
    <location>
        <begin position="131"/>
        <end position="148"/>
    </location>
</feature>
<protein>
    <submittedName>
        <fullName evidence="3">Uncharacterized protein</fullName>
    </submittedName>
</protein>
<organism evidence="3 4">
    <name type="scientific">Apiospora saccharicola</name>
    <dbReference type="NCBI Taxonomy" id="335842"/>
    <lineage>
        <taxon>Eukaryota</taxon>
        <taxon>Fungi</taxon>
        <taxon>Dikarya</taxon>
        <taxon>Ascomycota</taxon>
        <taxon>Pezizomycotina</taxon>
        <taxon>Sordariomycetes</taxon>
        <taxon>Xylariomycetidae</taxon>
        <taxon>Amphisphaeriales</taxon>
        <taxon>Apiosporaceae</taxon>
        <taxon>Apiospora</taxon>
    </lineage>
</organism>
<keyword evidence="2" id="KW-0472">Membrane</keyword>
<dbReference type="Proteomes" id="UP001446871">
    <property type="component" value="Unassembled WGS sequence"/>
</dbReference>
<feature type="transmembrane region" description="Helical" evidence="2">
    <location>
        <begin position="93"/>
        <end position="110"/>
    </location>
</feature>
<gene>
    <name evidence="3" type="ORF">PG996_009979</name>
</gene>
<evidence type="ECO:0000256" key="1">
    <source>
        <dbReference type="SAM" id="MobiDB-lite"/>
    </source>
</evidence>
<sequence>MAPLQLPGGFGGLMMAFNQPGRALPGMAVPDVSSTPMSTTVFITPAATISPPSSPVPPPPWLHDGSVAQDSTGFTFVQAYWRQFLAELSSWDLLLFAYCVLCAFIALEAADRLMGPETGRRFDLRRGWKRFAWTIFLYISLLLTLPLITAHLVLQFFAWVCLDILLLTVRQKQRHGLLPLFYKSGDHHHHRRHHRNQETQHGPNHDCCDCSTDCIINSNSAIDSPCPAIRVLKKYVELPPLRLFMDCMRYGTPLRVPSCTAPNGYIWYGTTADSRPATAQSFRQQRQARNQEQQARSQPSRKAHKKIYMKIRRGDSDLPPGDGPAECRPLMS</sequence>
<feature type="region of interest" description="Disordered" evidence="1">
    <location>
        <begin position="288"/>
        <end position="332"/>
    </location>
</feature>
<keyword evidence="2" id="KW-0812">Transmembrane</keyword>
<name>A0ABR1UQC4_9PEZI</name>
<dbReference type="EMBL" id="JAQQWM010000006">
    <property type="protein sequence ID" value="KAK8060049.1"/>
    <property type="molecule type" value="Genomic_DNA"/>
</dbReference>
<keyword evidence="4" id="KW-1185">Reference proteome</keyword>
<evidence type="ECO:0000256" key="2">
    <source>
        <dbReference type="SAM" id="Phobius"/>
    </source>
</evidence>
<evidence type="ECO:0000313" key="4">
    <source>
        <dbReference type="Proteomes" id="UP001446871"/>
    </source>
</evidence>
<keyword evidence="2" id="KW-1133">Transmembrane helix</keyword>
<feature type="compositionally biased region" description="Basic residues" evidence="1">
    <location>
        <begin position="299"/>
        <end position="311"/>
    </location>
</feature>
<accession>A0ABR1UQC4</accession>
<reference evidence="3 4" key="1">
    <citation type="submission" date="2023-01" db="EMBL/GenBank/DDBJ databases">
        <title>Analysis of 21 Apiospora genomes using comparative genomics revels a genus with tremendous synthesis potential of carbohydrate active enzymes and secondary metabolites.</title>
        <authorList>
            <person name="Sorensen T."/>
        </authorList>
    </citation>
    <scope>NUCLEOTIDE SEQUENCE [LARGE SCALE GENOMIC DNA]</scope>
    <source>
        <strain evidence="3 4">CBS 83171</strain>
    </source>
</reference>
<proteinExistence type="predicted"/>
<evidence type="ECO:0000313" key="3">
    <source>
        <dbReference type="EMBL" id="KAK8060049.1"/>
    </source>
</evidence>
<comment type="caution">
    <text evidence="3">The sequence shown here is derived from an EMBL/GenBank/DDBJ whole genome shotgun (WGS) entry which is preliminary data.</text>
</comment>
<feature type="compositionally biased region" description="Low complexity" evidence="1">
    <location>
        <begin position="288"/>
        <end position="298"/>
    </location>
</feature>